<keyword evidence="4" id="KW-0456">Lyase</keyword>
<dbReference type="InterPro" id="IPR037237">
    <property type="entry name" value="IlvD/EDD_N"/>
</dbReference>
<dbReference type="Proteomes" id="UP000440096">
    <property type="component" value="Unassembled WGS sequence"/>
</dbReference>
<dbReference type="AlphaFoldDB" id="A0A6N7Z4K1"/>
<dbReference type="PANTHER" id="PTHR21000">
    <property type="entry name" value="DIHYDROXY-ACID DEHYDRATASE DAD"/>
    <property type="match status" value="1"/>
</dbReference>
<keyword evidence="2" id="KW-0479">Metal-binding</keyword>
<evidence type="ECO:0000313" key="8">
    <source>
        <dbReference type="EMBL" id="MTD55284.1"/>
    </source>
</evidence>
<dbReference type="GO" id="GO:0004160">
    <property type="term" value="F:dihydroxy-acid dehydratase activity"/>
    <property type="evidence" value="ECO:0007669"/>
    <property type="project" value="TreeGrafter"/>
</dbReference>
<organism evidence="8 9">
    <name type="scientific">Amycolatopsis pithecellobii</name>
    <dbReference type="NCBI Taxonomy" id="664692"/>
    <lineage>
        <taxon>Bacteria</taxon>
        <taxon>Bacillati</taxon>
        <taxon>Actinomycetota</taxon>
        <taxon>Actinomycetes</taxon>
        <taxon>Pseudonocardiales</taxon>
        <taxon>Pseudonocardiaceae</taxon>
        <taxon>Amycolatopsis</taxon>
    </lineage>
</organism>
<feature type="region of interest" description="Disordered" evidence="6">
    <location>
        <begin position="73"/>
        <end position="108"/>
    </location>
</feature>
<sequence>MTDLDGVGGIPMVMKALLDEGLLDGDALTVTGKTVTENLEVVPQPDGAVLKGRRYRRGGVQRTCDGCGLATASPVARHRPHPGRGLALDCKQTRQPPRRSSRRRRLHDLRHDAASLSLAAGNDVENAQVGAFTTRSHQV</sequence>
<evidence type="ECO:0000256" key="1">
    <source>
        <dbReference type="ARBA" id="ARBA00006486"/>
    </source>
</evidence>
<gene>
    <name evidence="8" type="ORF">GKO32_15040</name>
</gene>
<evidence type="ECO:0000256" key="3">
    <source>
        <dbReference type="ARBA" id="ARBA00023014"/>
    </source>
</evidence>
<keyword evidence="5" id="KW-0100">Branched-chain amino acid biosynthesis</keyword>
<accession>A0A6N7Z4K1</accession>
<keyword evidence="9" id="KW-1185">Reference proteome</keyword>
<evidence type="ECO:0000256" key="4">
    <source>
        <dbReference type="ARBA" id="ARBA00023239"/>
    </source>
</evidence>
<feature type="compositionally biased region" description="Basic residues" evidence="6">
    <location>
        <begin position="96"/>
        <end position="108"/>
    </location>
</feature>
<dbReference type="InterPro" id="IPR000581">
    <property type="entry name" value="ILV_EDD_N"/>
</dbReference>
<dbReference type="PANTHER" id="PTHR21000:SF5">
    <property type="entry name" value="DIHYDROXY-ACID DEHYDRATASE, MITOCHONDRIAL"/>
    <property type="match status" value="1"/>
</dbReference>
<evidence type="ECO:0000256" key="5">
    <source>
        <dbReference type="ARBA" id="ARBA00023304"/>
    </source>
</evidence>
<comment type="similarity">
    <text evidence="1">Belongs to the IlvD/Edd family.</text>
</comment>
<protein>
    <recommendedName>
        <fullName evidence="7">Dihydroxy-acid/6-phosphogluconate dehydratase N-terminal domain-containing protein</fullName>
    </recommendedName>
</protein>
<evidence type="ECO:0000256" key="2">
    <source>
        <dbReference type="ARBA" id="ARBA00022714"/>
    </source>
</evidence>
<keyword evidence="2" id="KW-0001">2Fe-2S</keyword>
<keyword evidence="5" id="KW-0028">Amino-acid biosynthesis</keyword>
<dbReference type="GO" id="GO:0051537">
    <property type="term" value="F:2 iron, 2 sulfur cluster binding"/>
    <property type="evidence" value="ECO:0007669"/>
    <property type="project" value="UniProtKB-KW"/>
</dbReference>
<dbReference type="SUPFAM" id="SSF143975">
    <property type="entry name" value="IlvD/EDD N-terminal domain-like"/>
    <property type="match status" value="1"/>
</dbReference>
<evidence type="ECO:0000256" key="6">
    <source>
        <dbReference type="SAM" id="MobiDB-lite"/>
    </source>
</evidence>
<evidence type="ECO:0000259" key="7">
    <source>
        <dbReference type="Pfam" id="PF00920"/>
    </source>
</evidence>
<keyword evidence="2" id="KW-0408">Iron</keyword>
<keyword evidence="3" id="KW-0411">Iron-sulfur</keyword>
<reference evidence="8 9" key="1">
    <citation type="submission" date="2019-11" db="EMBL/GenBank/DDBJ databases">
        <title>Draft genome of Amycolatopsis RM579.</title>
        <authorList>
            <person name="Duangmal K."/>
            <person name="Mingma R."/>
        </authorList>
    </citation>
    <scope>NUCLEOTIDE SEQUENCE [LARGE SCALE GENOMIC DNA]</scope>
    <source>
        <strain evidence="8 9">RM579</strain>
    </source>
</reference>
<dbReference type="GO" id="GO:0009082">
    <property type="term" value="P:branched-chain amino acid biosynthetic process"/>
    <property type="evidence" value="ECO:0007669"/>
    <property type="project" value="UniProtKB-KW"/>
</dbReference>
<comment type="caution">
    <text evidence="8">The sequence shown here is derived from an EMBL/GenBank/DDBJ whole genome shotgun (WGS) entry which is preliminary data.</text>
</comment>
<dbReference type="EMBL" id="WMBA01000019">
    <property type="protein sequence ID" value="MTD55284.1"/>
    <property type="molecule type" value="Genomic_DNA"/>
</dbReference>
<dbReference type="InterPro" id="IPR050165">
    <property type="entry name" value="DHAD_IlvD/Edd"/>
</dbReference>
<evidence type="ECO:0000313" key="9">
    <source>
        <dbReference type="Proteomes" id="UP000440096"/>
    </source>
</evidence>
<name>A0A6N7Z4K1_9PSEU</name>
<feature type="domain" description="Dihydroxy-acid/6-phosphogluconate dehydratase N-terminal" evidence="7">
    <location>
        <begin position="1"/>
        <end position="38"/>
    </location>
</feature>
<dbReference type="Pfam" id="PF00920">
    <property type="entry name" value="ILVD_EDD_N"/>
    <property type="match status" value="1"/>
</dbReference>
<proteinExistence type="inferred from homology"/>